<sequence length="265" mass="27925">MSRTIAATLYATVALAGLAVVSPVFAADKPMGDKPMSDKPVADKGPYDKAQVEQIVHDYLLAHPEVIAEAVQALQDKSEAEEAKAAADALVKHKDELFASKTSPAGGNLKGDVTMVEFFDYQCGYCKHTQPEMDAAIKKDGKVRIVYKEFPILGPASLIAAKAALAANMQGKYDTVHAALMAATGKLDKDRILSIAKDAGADTDRLAKDMESPAVQKEIDANLALADALNIHGTPGFVIGNTLVPGAIGADAFKDLFAKARSAKS</sequence>
<feature type="signal peptide" evidence="5">
    <location>
        <begin position="1"/>
        <end position="26"/>
    </location>
</feature>
<dbReference type="InterPro" id="IPR041205">
    <property type="entry name" value="ScsC_N"/>
</dbReference>
<dbReference type="PROSITE" id="PS51352">
    <property type="entry name" value="THIOREDOXIN_2"/>
    <property type="match status" value="1"/>
</dbReference>
<dbReference type="PANTHER" id="PTHR13887:SF14">
    <property type="entry name" value="DISULFIDE BOND FORMATION PROTEIN D"/>
    <property type="match status" value="1"/>
</dbReference>
<reference evidence="7 8" key="1">
    <citation type="submission" date="2019-06" db="EMBL/GenBank/DDBJ databases">
        <title>Genomic Encyclopedia of Type Strains, Phase IV (KMG-V): Genome sequencing to study the core and pangenomes of soil and plant-associated prokaryotes.</title>
        <authorList>
            <person name="Whitman W."/>
        </authorList>
    </citation>
    <scope>NUCLEOTIDE SEQUENCE [LARGE SCALE GENOMIC DNA]</scope>
    <source>
        <strain evidence="7 8">BR 11865</strain>
    </source>
</reference>
<evidence type="ECO:0000256" key="3">
    <source>
        <dbReference type="ARBA" id="ARBA00023157"/>
    </source>
</evidence>
<dbReference type="Gene3D" id="3.40.30.10">
    <property type="entry name" value="Glutaredoxin"/>
    <property type="match status" value="1"/>
</dbReference>
<evidence type="ECO:0000256" key="2">
    <source>
        <dbReference type="ARBA" id="ARBA00023002"/>
    </source>
</evidence>
<dbReference type="Pfam" id="PF18312">
    <property type="entry name" value="ScsC_N"/>
    <property type="match status" value="1"/>
</dbReference>
<keyword evidence="4" id="KW-0676">Redox-active center</keyword>
<accession>A0A560FW58</accession>
<dbReference type="EMBL" id="VITO01000009">
    <property type="protein sequence ID" value="TWB25822.1"/>
    <property type="molecule type" value="Genomic_DNA"/>
</dbReference>
<dbReference type="Proteomes" id="UP000316545">
    <property type="component" value="Unassembled WGS sequence"/>
</dbReference>
<evidence type="ECO:0000256" key="5">
    <source>
        <dbReference type="SAM" id="SignalP"/>
    </source>
</evidence>
<keyword evidence="2" id="KW-0560">Oxidoreductase</keyword>
<dbReference type="SUPFAM" id="SSF52833">
    <property type="entry name" value="Thioredoxin-like"/>
    <property type="match status" value="1"/>
</dbReference>
<keyword evidence="3" id="KW-1015">Disulfide bond</keyword>
<protein>
    <submittedName>
        <fullName evidence="7">Protein-disulfide isomerase</fullName>
    </submittedName>
</protein>
<dbReference type="GO" id="GO:0016491">
    <property type="term" value="F:oxidoreductase activity"/>
    <property type="evidence" value="ECO:0007669"/>
    <property type="project" value="UniProtKB-KW"/>
</dbReference>
<keyword evidence="8" id="KW-1185">Reference proteome</keyword>
<dbReference type="InterPro" id="IPR036249">
    <property type="entry name" value="Thioredoxin-like_sf"/>
</dbReference>
<evidence type="ECO:0000259" key="6">
    <source>
        <dbReference type="PROSITE" id="PS51352"/>
    </source>
</evidence>
<dbReference type="PANTHER" id="PTHR13887">
    <property type="entry name" value="GLUTATHIONE S-TRANSFERASE KAPPA"/>
    <property type="match status" value="1"/>
</dbReference>
<dbReference type="InterPro" id="IPR013766">
    <property type="entry name" value="Thioredoxin_domain"/>
</dbReference>
<organism evidence="7 8">
    <name type="scientific">Nitrospirillum amazonense</name>
    <dbReference type="NCBI Taxonomy" id="28077"/>
    <lineage>
        <taxon>Bacteria</taxon>
        <taxon>Pseudomonadati</taxon>
        <taxon>Pseudomonadota</taxon>
        <taxon>Alphaproteobacteria</taxon>
        <taxon>Rhodospirillales</taxon>
        <taxon>Azospirillaceae</taxon>
        <taxon>Nitrospirillum</taxon>
    </lineage>
</organism>
<evidence type="ECO:0000256" key="1">
    <source>
        <dbReference type="ARBA" id="ARBA00022729"/>
    </source>
</evidence>
<gene>
    <name evidence="7" type="ORF">FBZ88_109221</name>
</gene>
<dbReference type="RefSeq" id="WP_145618095.1">
    <property type="nucleotide sequence ID" value="NZ_VITO01000009.1"/>
</dbReference>
<dbReference type="CDD" id="cd03023">
    <property type="entry name" value="DsbA_Com1_like"/>
    <property type="match status" value="1"/>
</dbReference>
<dbReference type="AlphaFoldDB" id="A0A560FW58"/>
<dbReference type="GO" id="GO:0016853">
    <property type="term" value="F:isomerase activity"/>
    <property type="evidence" value="ECO:0007669"/>
    <property type="project" value="UniProtKB-KW"/>
</dbReference>
<dbReference type="InterPro" id="IPR001853">
    <property type="entry name" value="DSBA-like_thioredoxin_dom"/>
</dbReference>
<name>A0A560FW58_9PROT</name>
<proteinExistence type="predicted"/>
<keyword evidence="1 5" id="KW-0732">Signal</keyword>
<evidence type="ECO:0000313" key="7">
    <source>
        <dbReference type="EMBL" id="TWB25822.1"/>
    </source>
</evidence>
<keyword evidence="7" id="KW-0413">Isomerase</keyword>
<evidence type="ECO:0000256" key="4">
    <source>
        <dbReference type="ARBA" id="ARBA00023284"/>
    </source>
</evidence>
<evidence type="ECO:0000313" key="8">
    <source>
        <dbReference type="Proteomes" id="UP000316545"/>
    </source>
</evidence>
<feature type="chain" id="PRO_5022065401" evidence="5">
    <location>
        <begin position="27"/>
        <end position="265"/>
    </location>
</feature>
<dbReference type="Pfam" id="PF01323">
    <property type="entry name" value="DSBA"/>
    <property type="match status" value="1"/>
</dbReference>
<feature type="domain" description="Thioredoxin" evidence="6">
    <location>
        <begin position="72"/>
        <end position="262"/>
    </location>
</feature>
<comment type="caution">
    <text evidence="7">The sequence shown here is derived from an EMBL/GenBank/DDBJ whole genome shotgun (WGS) entry which is preliminary data.</text>
</comment>